<feature type="coiled-coil region" evidence="2">
    <location>
        <begin position="1046"/>
        <end position="1147"/>
    </location>
</feature>
<feature type="region of interest" description="Disordered" evidence="3">
    <location>
        <begin position="82"/>
        <end position="189"/>
    </location>
</feature>
<feature type="compositionally biased region" description="Polar residues" evidence="3">
    <location>
        <begin position="157"/>
        <end position="169"/>
    </location>
</feature>
<gene>
    <name evidence="5" type="ORF">NPX13_g9541</name>
</gene>
<evidence type="ECO:0000256" key="1">
    <source>
        <dbReference type="ARBA" id="ARBA00011353"/>
    </source>
</evidence>
<dbReference type="InterPro" id="IPR038609">
    <property type="entry name" value="HDA1_su2/3_sf"/>
</dbReference>
<evidence type="ECO:0000256" key="3">
    <source>
        <dbReference type="SAM" id="MobiDB-lite"/>
    </source>
</evidence>
<feature type="compositionally biased region" description="Basic and acidic residues" evidence="3">
    <location>
        <begin position="1187"/>
        <end position="1203"/>
    </location>
</feature>
<feature type="compositionally biased region" description="Low complexity" evidence="3">
    <location>
        <begin position="1227"/>
        <end position="1241"/>
    </location>
</feature>
<feature type="region of interest" description="Disordered" evidence="3">
    <location>
        <begin position="1187"/>
        <end position="1282"/>
    </location>
</feature>
<dbReference type="InterPro" id="IPR016197">
    <property type="entry name" value="Chromo-like_dom_sf"/>
</dbReference>
<keyword evidence="6" id="KW-1185">Reference proteome</keyword>
<dbReference type="Gene3D" id="3.40.50.12360">
    <property type="match status" value="1"/>
</dbReference>
<accession>A0A9W8N6M3</accession>
<evidence type="ECO:0000313" key="6">
    <source>
        <dbReference type="Proteomes" id="UP001148614"/>
    </source>
</evidence>
<dbReference type="PROSITE" id="PS50013">
    <property type="entry name" value="CHROMO_2"/>
    <property type="match status" value="1"/>
</dbReference>
<feature type="compositionally biased region" description="Low complexity" evidence="3">
    <location>
        <begin position="212"/>
        <end position="222"/>
    </location>
</feature>
<comment type="subunit">
    <text evidence="1">Component of the NuA4 histone acetyltransferase complex.</text>
</comment>
<feature type="compositionally biased region" description="Basic and acidic residues" evidence="3">
    <location>
        <begin position="108"/>
        <end position="118"/>
    </location>
</feature>
<evidence type="ECO:0000313" key="5">
    <source>
        <dbReference type="EMBL" id="KAJ3559372.1"/>
    </source>
</evidence>
<proteinExistence type="predicted"/>
<dbReference type="InterPro" id="IPR000953">
    <property type="entry name" value="Chromo/chromo_shadow_dom"/>
</dbReference>
<feature type="compositionally biased region" description="Low complexity" evidence="3">
    <location>
        <begin position="26"/>
        <end position="43"/>
    </location>
</feature>
<feature type="compositionally biased region" description="Low complexity" evidence="3">
    <location>
        <begin position="546"/>
        <end position="557"/>
    </location>
</feature>
<feature type="region of interest" description="Disordered" evidence="3">
    <location>
        <begin position="517"/>
        <end position="601"/>
    </location>
</feature>
<dbReference type="VEuPathDB" id="FungiDB:F4678DRAFT_413128"/>
<dbReference type="Gene3D" id="1.10.287.1490">
    <property type="match status" value="1"/>
</dbReference>
<organism evidence="5 6">
    <name type="scientific">Xylaria arbuscula</name>
    <dbReference type="NCBI Taxonomy" id="114810"/>
    <lineage>
        <taxon>Eukaryota</taxon>
        <taxon>Fungi</taxon>
        <taxon>Dikarya</taxon>
        <taxon>Ascomycota</taxon>
        <taxon>Pezizomycotina</taxon>
        <taxon>Sordariomycetes</taxon>
        <taxon>Xylariomycetidae</taxon>
        <taxon>Xylariales</taxon>
        <taxon>Xylariaceae</taxon>
        <taxon>Xylaria</taxon>
    </lineage>
</organism>
<protein>
    <recommendedName>
        <fullName evidence="4">Chromo domain-containing protein</fullName>
    </recommendedName>
</protein>
<evidence type="ECO:0000259" key="4">
    <source>
        <dbReference type="PROSITE" id="PS50013"/>
    </source>
</evidence>
<feature type="region of interest" description="Disordered" evidence="3">
    <location>
        <begin position="316"/>
        <end position="365"/>
    </location>
</feature>
<keyword evidence="2" id="KW-0175">Coiled coil</keyword>
<reference evidence="5" key="1">
    <citation type="submission" date="2022-07" db="EMBL/GenBank/DDBJ databases">
        <title>Genome Sequence of Xylaria arbuscula.</title>
        <authorList>
            <person name="Buettner E."/>
        </authorList>
    </citation>
    <scope>NUCLEOTIDE SEQUENCE</scope>
    <source>
        <strain evidence="5">VT107</strain>
    </source>
</reference>
<feature type="region of interest" description="Disordered" evidence="3">
    <location>
        <begin position="454"/>
        <end position="492"/>
    </location>
</feature>
<feature type="region of interest" description="Disordered" evidence="3">
    <location>
        <begin position="1"/>
        <end position="60"/>
    </location>
</feature>
<sequence length="1282" mass="140716">MNTADRETAQNQAHDHRRLLRDRSSLGRSASPSPNPNPSSTSRSKPKQRQKPPPKLGNGWYAIRDIIEEKAERGRIRYLIDWEGSDPNGQPYEPTWEPAENVTSRAIDVWRNKKHEAAKATSAPGEDEEHESSLALPSTNETDPAQAPKKRKIVPDSSANGSFRDSSGRTGEGSRNTRKVGQGSELQGPPIVIALPCAPLFDASEYQAVSVSQSSQTSSQSQITLPERMHPTSTAAKDQRVIPDSQEISGTSVSEAHNSYYETVGSFRESQFSQPSHQPESRSRFAGISGYFVNPTISTNLNASSQFQTQLDFDLSAVGPTPTRSHSTTVPESLPQNRGAPTPQVSQENENSQYTNGGSTTSNSQAAQIVRPLSSHPGDTTSPSQSVFSVFEDRTVPETTSRNSGVVLPDSQDPSQALSEIAENIRISTSNMEGTSAAEALRLYREAHFRKAGTGSASPAVASPVPLDNAPPAVRNQTPQVESHVDSQRSSPAVIDAPASVISPALLLQTGPSFQPAQANVVPDPPLEHMPVDPVSSYDAPQLEQPTTLDPSTLTLSIENDVEGSPSVPTEDGSAPGPHPESTNSDEDEMQENYPRSLLPHVPTGPSEYLITLPFQTSSRPQYNDIIRENEGLMNLYASAFQVLPHQTPRKDLVEKLDVMFSRLFDICDFPPFLDTLPPMSPEQTAKHVIGTNAKFSFVAELLDDLQSLNSDKKVLIFVRSGQLMDLLGHVIQTRGYRYIRSGKEVVGASDARHPLTVYLCSTSEGESSIPRHVDAVIAFDHTFRQELVSAADQSAPVILALVNTASIQHINMRIMENLQPLERKNVLMLALVKAMRYVEEPDSTESLYSIADRFARRIQLPEDEDDEFYYEPQPVPIEIFEDLYAASSQIEGTQLSGQSLGADLHHENRKRSYLDGENEESLPKRPKIIQPEVVTSLSHISDAVKDLLGSDLPHNSEENTIVVPVDRLQAVADKIATLMSELKESKARENEFRQLSDRNQKEANSFRLSINNIQRRYMDALEERGIFEANCKAAQEQAAIQGRTIESCRTEITTLKTTRTELEKKLAEANNALLQSSYPDLVKLAELDKNLGAANAQVEDLNKRLIVSQSDADYNKNLWRDAAKRATELAAENRAFERKIEELQHKADSNIIAVNKTQSRIEGSALAQQITECKNTIRERDTELNHVREENRSLRSGRRETRQSSVPRSPRMGALSGMSPRNGTRGPSAMGGPSSSRGGSPQPPSAVFDGPPGSGNGMQNAALLGQSPGGTRLAHLREQRF</sequence>
<evidence type="ECO:0000256" key="2">
    <source>
        <dbReference type="SAM" id="Coils"/>
    </source>
</evidence>
<dbReference type="GO" id="GO:0006338">
    <property type="term" value="P:chromatin remodeling"/>
    <property type="evidence" value="ECO:0007669"/>
    <property type="project" value="UniProtKB-ARBA"/>
</dbReference>
<dbReference type="Proteomes" id="UP001148614">
    <property type="component" value="Unassembled WGS sequence"/>
</dbReference>
<feature type="compositionally biased region" description="Polar residues" evidence="3">
    <location>
        <begin position="322"/>
        <end position="336"/>
    </location>
</feature>
<feature type="domain" description="Chromo" evidence="4">
    <location>
        <begin position="61"/>
        <end position="102"/>
    </location>
</feature>
<dbReference type="SUPFAM" id="SSF54160">
    <property type="entry name" value="Chromo domain-like"/>
    <property type="match status" value="1"/>
</dbReference>
<feature type="compositionally biased region" description="Polar residues" evidence="3">
    <location>
        <begin position="343"/>
        <end position="365"/>
    </location>
</feature>
<dbReference type="Gene3D" id="2.40.50.40">
    <property type="match status" value="1"/>
</dbReference>
<dbReference type="EMBL" id="JANPWZ010002379">
    <property type="protein sequence ID" value="KAJ3559372.1"/>
    <property type="molecule type" value="Genomic_DNA"/>
</dbReference>
<feature type="region of interest" description="Disordered" evidence="3">
    <location>
        <begin position="212"/>
        <end position="240"/>
    </location>
</feature>
<comment type="caution">
    <text evidence="5">The sequence shown here is derived from an EMBL/GenBank/DDBJ whole genome shotgun (WGS) entry which is preliminary data.</text>
</comment>
<name>A0A9W8N6M3_9PEZI</name>